<evidence type="ECO:0000256" key="3">
    <source>
        <dbReference type="ARBA" id="ARBA00023134"/>
    </source>
</evidence>
<dbReference type="SMART" id="SM00174">
    <property type="entry name" value="RHO"/>
    <property type="match status" value="1"/>
</dbReference>
<evidence type="ECO:0000313" key="7">
    <source>
        <dbReference type="Ensembl" id="ENSEBUP00000024192.1"/>
    </source>
</evidence>
<reference evidence="7" key="1">
    <citation type="submission" date="2025-08" db="UniProtKB">
        <authorList>
            <consortium name="Ensembl"/>
        </authorList>
    </citation>
    <scope>IDENTIFICATION</scope>
</reference>
<dbReference type="GO" id="GO:0090385">
    <property type="term" value="P:phagosome-lysosome fusion"/>
    <property type="evidence" value="ECO:0007669"/>
    <property type="project" value="TreeGrafter"/>
</dbReference>
<dbReference type="PROSITE" id="PS51421">
    <property type="entry name" value="RAS"/>
    <property type="match status" value="1"/>
</dbReference>
<dbReference type="PRINTS" id="PR00449">
    <property type="entry name" value="RASTRNSFRMNG"/>
</dbReference>
<comment type="similarity">
    <text evidence="1 6">Belongs to the small GTPase superfamily. Rab family.</text>
</comment>
<dbReference type="NCBIfam" id="TIGR00231">
    <property type="entry name" value="small_GTP"/>
    <property type="match status" value="1"/>
</dbReference>
<dbReference type="PROSITE" id="PS51417">
    <property type="entry name" value="ARF"/>
    <property type="match status" value="1"/>
</dbReference>
<dbReference type="InterPro" id="IPR005225">
    <property type="entry name" value="Small_GTP-bd"/>
</dbReference>
<keyword evidence="8" id="KW-1185">Reference proteome</keyword>
<dbReference type="OMA" id="MTRAFYK"/>
<dbReference type="SMART" id="SM00175">
    <property type="entry name" value="RAB"/>
    <property type="match status" value="1"/>
</dbReference>
<sequence length="199" mass="23028">MERIFKVVVIGDKLVGKTSFIQHYSRNVFTDDYRMTIGVNFASKVLSWSEKETVRLHLWDIAGQENLTNMTNMYYRGASGCVVMFDVTSRRSFENAAIWKHDMDSKAMLPNDQPIPCLLLANKCDLPQHAITQCDMKQFSDEHAFLAWQKVSVKKNKNIFESMRILVQNMMTWEDLQMSCREEGIVTLVSQERKPPSCC</sequence>
<dbReference type="GO" id="GO:0003924">
    <property type="term" value="F:GTPase activity"/>
    <property type="evidence" value="ECO:0007669"/>
    <property type="project" value="UniProtKB-UniRule"/>
</dbReference>
<dbReference type="CDD" id="cd04107">
    <property type="entry name" value="Rab32_Rab38"/>
    <property type="match status" value="1"/>
</dbReference>
<dbReference type="SUPFAM" id="SSF52540">
    <property type="entry name" value="P-loop containing nucleoside triphosphate hydrolases"/>
    <property type="match status" value="1"/>
</dbReference>
<dbReference type="GO" id="GO:0045335">
    <property type="term" value="C:phagocytic vesicle"/>
    <property type="evidence" value="ECO:0007669"/>
    <property type="project" value="TreeGrafter"/>
</dbReference>
<accession>A0A8C4R4D7</accession>
<comment type="subcellular location">
    <subcellularLocation>
        <location evidence="6">Membrane</location>
        <topology evidence="6">Lipid-anchor</topology>
    </subcellularLocation>
</comment>
<dbReference type="FunFam" id="3.40.50.300:FF:000222">
    <property type="entry name" value="RAB32, member RAS oncogene family"/>
    <property type="match status" value="1"/>
</dbReference>
<dbReference type="GeneTree" id="ENSGT00940000159363"/>
<dbReference type="GO" id="GO:0005525">
    <property type="term" value="F:GTP binding"/>
    <property type="evidence" value="ECO:0007669"/>
    <property type="project" value="UniProtKB-UniRule"/>
</dbReference>
<dbReference type="InterPro" id="IPR027417">
    <property type="entry name" value="P-loop_NTPase"/>
</dbReference>
<dbReference type="PANTHER" id="PTHR47981:SF42">
    <property type="entry name" value="RAS-RELATED PROTEIN RAB-7L1-LIKE ISOFORM X1"/>
    <property type="match status" value="1"/>
</dbReference>
<dbReference type="GO" id="GO:0005764">
    <property type="term" value="C:lysosome"/>
    <property type="evidence" value="ECO:0007669"/>
    <property type="project" value="TreeGrafter"/>
</dbReference>
<keyword evidence="4 6" id="KW-0449">Lipoprotein</keyword>
<organism evidence="7 8">
    <name type="scientific">Eptatretus burgeri</name>
    <name type="common">Inshore hagfish</name>
    <dbReference type="NCBI Taxonomy" id="7764"/>
    <lineage>
        <taxon>Eukaryota</taxon>
        <taxon>Metazoa</taxon>
        <taxon>Chordata</taxon>
        <taxon>Craniata</taxon>
        <taxon>Vertebrata</taxon>
        <taxon>Cyclostomata</taxon>
        <taxon>Myxini</taxon>
        <taxon>Myxiniformes</taxon>
        <taxon>Myxinidae</taxon>
        <taxon>Eptatretinae</taxon>
        <taxon>Eptatretus</taxon>
    </lineage>
</organism>
<reference evidence="7" key="2">
    <citation type="submission" date="2025-09" db="UniProtKB">
        <authorList>
            <consortium name="Ensembl"/>
        </authorList>
    </citation>
    <scope>IDENTIFICATION</scope>
</reference>
<evidence type="ECO:0000313" key="8">
    <source>
        <dbReference type="Proteomes" id="UP000694388"/>
    </source>
</evidence>
<dbReference type="SMART" id="SM00173">
    <property type="entry name" value="RAS"/>
    <property type="match status" value="1"/>
</dbReference>
<dbReference type="AlphaFoldDB" id="A0A8C4R4D7"/>
<proteinExistence type="inferred from homology"/>
<evidence type="ECO:0000256" key="5">
    <source>
        <dbReference type="ARBA" id="ARBA00023289"/>
    </source>
</evidence>
<evidence type="ECO:0000256" key="6">
    <source>
        <dbReference type="RuleBase" id="RU367128"/>
    </source>
</evidence>
<keyword evidence="6" id="KW-0472">Membrane</keyword>
<evidence type="ECO:0000256" key="4">
    <source>
        <dbReference type="ARBA" id="ARBA00023288"/>
    </source>
</evidence>
<keyword evidence="2 6" id="KW-0547">Nucleotide-binding</keyword>
<comment type="function">
    <text evidence="6">The small GTPases Rab are key regulators in vesicle trafficking.</text>
</comment>
<dbReference type="PANTHER" id="PTHR47981">
    <property type="entry name" value="RAB FAMILY"/>
    <property type="match status" value="1"/>
</dbReference>
<dbReference type="InterPro" id="IPR030697">
    <property type="entry name" value="Rab29/Rab38/Rab32"/>
</dbReference>
<dbReference type="PROSITE" id="PS51419">
    <property type="entry name" value="RAB"/>
    <property type="match status" value="1"/>
</dbReference>
<dbReference type="InterPro" id="IPR001806">
    <property type="entry name" value="Small_GTPase"/>
</dbReference>
<dbReference type="GO" id="GO:0005802">
    <property type="term" value="C:trans-Golgi network"/>
    <property type="evidence" value="ECO:0007669"/>
    <property type="project" value="UniProtKB-UniRule"/>
</dbReference>
<dbReference type="GO" id="GO:0005770">
    <property type="term" value="C:late endosome"/>
    <property type="evidence" value="ECO:0007669"/>
    <property type="project" value="TreeGrafter"/>
</dbReference>
<dbReference type="Gene3D" id="3.40.50.300">
    <property type="entry name" value="P-loop containing nucleotide triphosphate hydrolases"/>
    <property type="match status" value="1"/>
</dbReference>
<evidence type="ECO:0000256" key="2">
    <source>
        <dbReference type="ARBA" id="ARBA00022741"/>
    </source>
</evidence>
<protein>
    <recommendedName>
        <fullName evidence="6">Ras-related protein Rab</fullName>
    </recommendedName>
</protein>
<name>A0A8C4R4D7_EPTBU</name>
<dbReference type="GO" id="GO:0016020">
    <property type="term" value="C:membrane"/>
    <property type="evidence" value="ECO:0007669"/>
    <property type="project" value="UniProtKB-SubCell"/>
</dbReference>
<keyword evidence="3 6" id="KW-0342">GTP-binding</keyword>
<evidence type="ECO:0000256" key="1">
    <source>
        <dbReference type="ARBA" id="ARBA00006270"/>
    </source>
</evidence>
<dbReference type="Proteomes" id="UP000694388">
    <property type="component" value="Unplaced"/>
</dbReference>
<dbReference type="GO" id="GO:0008333">
    <property type="term" value="P:endosome to lysosome transport"/>
    <property type="evidence" value="ECO:0007669"/>
    <property type="project" value="TreeGrafter"/>
</dbReference>
<dbReference type="Pfam" id="PF00071">
    <property type="entry name" value="Ras"/>
    <property type="match status" value="1"/>
</dbReference>
<dbReference type="SMART" id="SM00176">
    <property type="entry name" value="RAN"/>
    <property type="match status" value="1"/>
</dbReference>
<keyword evidence="5 6" id="KW-0636">Prenylation</keyword>
<dbReference type="Ensembl" id="ENSEBUT00000024769.1">
    <property type="protein sequence ID" value="ENSEBUP00000024192.1"/>
    <property type="gene ID" value="ENSEBUG00000014906.1"/>
</dbReference>